<protein>
    <submittedName>
        <fullName evidence="4">Indolepyruvate ferredoxin oxidoreductase beta subunit</fullName>
    </submittedName>
</protein>
<feature type="domain" description="Pyruvate/ketoisovalerate oxidoreductase catalytic" evidence="2">
    <location>
        <begin position="18"/>
        <end position="206"/>
    </location>
</feature>
<dbReference type="OrthoDB" id="6135558at2"/>
<dbReference type="RefSeq" id="WP_130357340.1">
    <property type="nucleotide sequence ID" value="NZ_SGXC01000001.1"/>
</dbReference>
<sequence>MPLEATPRPIKIAILAMGGEGGGVLADWIVATAEHAGFHAQSTSVPGVAQRTGATIYYVEVLPGPRDRTRTPVLGLMPVPGDVDVVIASELMEAARAVQRGLVTPDRTVLIASSNRVYALPEKMAMGDGRKDYASLYEAGRAAALEFVCRDYSALAERSGSVISATLFGALAATGALPWDRQDFEAAIERGGIGVAASLLAFDAGFRAHADAPAPTSAPQTTGAAIDARLAPLDARIDREFPARLKEILRAGIVRTADYQDPAYAALYLDRLRPLVDAVRNVDPAARLLRETARYLALWMTYEDTVRVAELKIRATRFDRVRQQHGARAGQMLRINEFFHPRPEEIADMLPAGLGRWLLDSRWAGPLLARATRRGRIVRTSSLRGFLLLYGVASFKRLRPRSLRQERETAGMRDWLDLVARHASEDYDLACEIAECPRLIKGYGDTHARGLGSYRKIIAMLPALRGRGDAARTVASLREAALADDSGEQLARQLSGIEPAARGARA</sequence>
<dbReference type="EMBL" id="SGXC01000001">
    <property type="protein sequence ID" value="RZS86230.1"/>
    <property type="molecule type" value="Genomic_DNA"/>
</dbReference>
<evidence type="ECO:0000259" key="2">
    <source>
        <dbReference type="Pfam" id="PF01558"/>
    </source>
</evidence>
<dbReference type="Gene3D" id="3.40.920.10">
    <property type="entry name" value="Pyruvate-ferredoxin oxidoreductase, PFOR, domain III"/>
    <property type="match status" value="1"/>
</dbReference>
<name>A0A4Q7NNT6_9BURK</name>
<evidence type="ECO:0000313" key="5">
    <source>
        <dbReference type="Proteomes" id="UP000292445"/>
    </source>
</evidence>
<evidence type="ECO:0000259" key="3">
    <source>
        <dbReference type="Pfam" id="PF20169"/>
    </source>
</evidence>
<feature type="domain" description="DUF6537" evidence="3">
    <location>
        <begin position="246"/>
        <end position="458"/>
    </location>
</feature>
<dbReference type="AlphaFoldDB" id="A0A4Q7NNT6"/>
<dbReference type="Pfam" id="PF01558">
    <property type="entry name" value="POR"/>
    <property type="match status" value="1"/>
</dbReference>
<dbReference type="Pfam" id="PF20169">
    <property type="entry name" value="DUF6537"/>
    <property type="match status" value="1"/>
</dbReference>
<evidence type="ECO:0000313" key="4">
    <source>
        <dbReference type="EMBL" id="RZS86230.1"/>
    </source>
</evidence>
<dbReference type="SUPFAM" id="SSF53323">
    <property type="entry name" value="Pyruvate-ferredoxin oxidoreductase, PFOR, domain III"/>
    <property type="match status" value="1"/>
</dbReference>
<accession>A0A4Q7NNT6</accession>
<organism evidence="4 5">
    <name type="scientific">Pigmentiphaga kullae</name>
    <dbReference type="NCBI Taxonomy" id="151784"/>
    <lineage>
        <taxon>Bacteria</taxon>
        <taxon>Pseudomonadati</taxon>
        <taxon>Pseudomonadota</taxon>
        <taxon>Betaproteobacteria</taxon>
        <taxon>Burkholderiales</taxon>
        <taxon>Alcaligenaceae</taxon>
        <taxon>Pigmentiphaga</taxon>
    </lineage>
</organism>
<gene>
    <name evidence="4" type="ORF">EV675_2270</name>
</gene>
<dbReference type="Proteomes" id="UP000292445">
    <property type="component" value="Unassembled WGS sequence"/>
</dbReference>
<comment type="caution">
    <text evidence="4">The sequence shown here is derived from an EMBL/GenBank/DDBJ whole genome shotgun (WGS) entry which is preliminary data.</text>
</comment>
<evidence type="ECO:0000256" key="1">
    <source>
        <dbReference type="ARBA" id="ARBA00023002"/>
    </source>
</evidence>
<keyword evidence="5" id="KW-1185">Reference proteome</keyword>
<dbReference type="InterPro" id="IPR046667">
    <property type="entry name" value="DUF6537"/>
</dbReference>
<keyword evidence="1" id="KW-0560">Oxidoreductase</keyword>
<dbReference type="NCBIfam" id="NF006179">
    <property type="entry name" value="PRK08312.1"/>
    <property type="match status" value="1"/>
</dbReference>
<keyword evidence="4" id="KW-0670">Pyruvate</keyword>
<reference evidence="4 5" key="1">
    <citation type="submission" date="2019-02" db="EMBL/GenBank/DDBJ databases">
        <title>Genomic Encyclopedia of Type Strains, Phase IV (KMG-IV): sequencing the most valuable type-strain genomes for metagenomic binning, comparative biology and taxonomic classification.</title>
        <authorList>
            <person name="Goeker M."/>
        </authorList>
    </citation>
    <scope>NUCLEOTIDE SEQUENCE [LARGE SCALE GENOMIC DNA]</scope>
    <source>
        <strain evidence="4 5">K24</strain>
    </source>
</reference>
<dbReference type="InterPro" id="IPR002869">
    <property type="entry name" value="Pyrv_flavodox_OxRed_cen"/>
</dbReference>
<dbReference type="InterPro" id="IPR019752">
    <property type="entry name" value="Pyrv/ketoisovalerate_OxRed_cat"/>
</dbReference>
<dbReference type="GO" id="GO:0016903">
    <property type="term" value="F:oxidoreductase activity, acting on the aldehyde or oxo group of donors"/>
    <property type="evidence" value="ECO:0007669"/>
    <property type="project" value="InterPro"/>
</dbReference>
<proteinExistence type="predicted"/>